<reference evidence="2 3" key="1">
    <citation type="submission" date="2020-07" db="EMBL/GenBank/DDBJ databases">
        <title>Organ Donor 1.</title>
        <authorList>
            <person name="Marsh A.J."/>
            <person name="Azcarate-Peril M.A."/>
        </authorList>
    </citation>
    <scope>NUCLEOTIDE SEQUENCE [LARGE SCALE GENOMIC DNA]</scope>
    <source>
        <strain evidence="2 3">AMC0717</strain>
    </source>
</reference>
<dbReference type="EMBL" id="JACCKS010000006">
    <property type="protein sequence ID" value="NZA37848.1"/>
    <property type="molecule type" value="Genomic_DNA"/>
</dbReference>
<evidence type="ECO:0000313" key="3">
    <source>
        <dbReference type="Proteomes" id="UP000586254"/>
    </source>
</evidence>
<organism evidence="2 3">
    <name type="scientific">Eubacterium callanderi</name>
    <dbReference type="NCBI Taxonomy" id="53442"/>
    <lineage>
        <taxon>Bacteria</taxon>
        <taxon>Bacillati</taxon>
        <taxon>Bacillota</taxon>
        <taxon>Clostridia</taxon>
        <taxon>Eubacteriales</taxon>
        <taxon>Eubacteriaceae</taxon>
        <taxon>Eubacterium</taxon>
    </lineage>
</organism>
<proteinExistence type="predicted"/>
<dbReference type="Proteomes" id="UP000586254">
    <property type="component" value="Unassembled WGS sequence"/>
</dbReference>
<feature type="compositionally biased region" description="Basic and acidic residues" evidence="1">
    <location>
        <begin position="62"/>
        <end position="78"/>
    </location>
</feature>
<name>A0A1I5IP13_9FIRM</name>
<dbReference type="RefSeq" id="WP_090412081.1">
    <property type="nucleotide sequence ID" value="NZ_CAJKZB010000002.1"/>
</dbReference>
<accession>A0A1I5IP13</accession>
<dbReference type="AlphaFoldDB" id="A0A1I5IP13"/>
<gene>
    <name evidence="2" type="ORF">H0N91_06770</name>
</gene>
<evidence type="ECO:0000256" key="1">
    <source>
        <dbReference type="SAM" id="MobiDB-lite"/>
    </source>
</evidence>
<protein>
    <submittedName>
        <fullName evidence="2">Uncharacterized protein</fullName>
    </submittedName>
</protein>
<evidence type="ECO:0000313" key="2">
    <source>
        <dbReference type="EMBL" id="NZA37848.1"/>
    </source>
</evidence>
<comment type="caution">
    <text evidence="2">The sequence shown here is derived from an EMBL/GenBank/DDBJ whole genome shotgun (WGS) entry which is preliminary data.</text>
</comment>
<sequence>MKKCDYRLCGNFDERFGNNCRALSRVIPQKECFARMSRQTARQVDEEIRDALETETVQTNRRYYEKKNKNMSDEKRGK</sequence>
<feature type="region of interest" description="Disordered" evidence="1">
    <location>
        <begin position="59"/>
        <end position="78"/>
    </location>
</feature>